<gene>
    <name evidence="8" type="primary">tctD</name>
    <name evidence="8" type="ORF">L21SP5_01344</name>
</gene>
<feature type="domain" description="Response regulatory" evidence="6">
    <location>
        <begin position="6"/>
        <end position="120"/>
    </location>
</feature>
<dbReference type="InterPro" id="IPR001867">
    <property type="entry name" value="OmpR/PhoB-type_DNA-bd"/>
</dbReference>
<dbReference type="CDD" id="cd00383">
    <property type="entry name" value="trans_reg_C"/>
    <property type="match status" value="1"/>
</dbReference>
<accession>A0A0S2HYE6</accession>
<keyword evidence="3 5" id="KW-0238">DNA-binding</keyword>
<dbReference type="OrthoDB" id="9790442at2"/>
<feature type="DNA-binding region" description="OmpR/PhoB-type" evidence="5">
    <location>
        <begin position="128"/>
        <end position="225"/>
    </location>
</feature>
<dbReference type="SMART" id="SM00862">
    <property type="entry name" value="Trans_reg_C"/>
    <property type="match status" value="1"/>
</dbReference>
<dbReference type="EMBL" id="CP013118">
    <property type="protein sequence ID" value="ALO14994.1"/>
    <property type="molecule type" value="Genomic_DNA"/>
</dbReference>
<keyword evidence="2" id="KW-0902">Two-component regulatory system</keyword>
<dbReference type="SUPFAM" id="SSF52172">
    <property type="entry name" value="CheY-like"/>
    <property type="match status" value="1"/>
</dbReference>
<evidence type="ECO:0000259" key="7">
    <source>
        <dbReference type="PROSITE" id="PS51755"/>
    </source>
</evidence>
<sequence length="227" mass="26163">MKSLLRILLVEDDHDLGNVLTQYLKMNKFDVELCRSGDEAMKRILSQSYALCILDVMLPGVDGFTLAEHIKNKQDTTPFLFLTARNMKTDVLKGLKMGADDYITKPFEPEELLLRIQNILKRAGNGAESVYRIGEFYFDYSRYRLRLGDQQRDLTAREADLLKLLIDNKNTVLKRSDILKTVWGEDDFFLGRSMDVFITRLRKYLAADNRIAIQSVRGVGIMLEVNE</sequence>
<evidence type="ECO:0000256" key="1">
    <source>
        <dbReference type="ARBA" id="ARBA00022553"/>
    </source>
</evidence>
<evidence type="ECO:0000259" key="6">
    <source>
        <dbReference type="PROSITE" id="PS50110"/>
    </source>
</evidence>
<dbReference type="InterPro" id="IPR011006">
    <property type="entry name" value="CheY-like_superfamily"/>
</dbReference>
<dbReference type="GO" id="GO:0006355">
    <property type="term" value="P:regulation of DNA-templated transcription"/>
    <property type="evidence" value="ECO:0007669"/>
    <property type="project" value="InterPro"/>
</dbReference>
<evidence type="ECO:0000256" key="3">
    <source>
        <dbReference type="ARBA" id="ARBA00023125"/>
    </source>
</evidence>
<dbReference type="KEGG" id="blq:L21SP5_01344"/>
<dbReference type="GO" id="GO:0032993">
    <property type="term" value="C:protein-DNA complex"/>
    <property type="evidence" value="ECO:0007669"/>
    <property type="project" value="TreeGrafter"/>
</dbReference>
<dbReference type="STRING" id="1307839.L21SP5_01344"/>
<feature type="domain" description="OmpR/PhoB-type" evidence="7">
    <location>
        <begin position="128"/>
        <end position="225"/>
    </location>
</feature>
<dbReference type="GO" id="GO:0005829">
    <property type="term" value="C:cytosol"/>
    <property type="evidence" value="ECO:0007669"/>
    <property type="project" value="TreeGrafter"/>
</dbReference>
<dbReference type="Pfam" id="PF00072">
    <property type="entry name" value="Response_reg"/>
    <property type="match status" value="1"/>
</dbReference>
<dbReference type="PROSITE" id="PS51755">
    <property type="entry name" value="OMPR_PHOB"/>
    <property type="match status" value="1"/>
</dbReference>
<dbReference type="Gene3D" id="6.10.250.690">
    <property type="match status" value="1"/>
</dbReference>
<dbReference type="InterPro" id="IPR036388">
    <property type="entry name" value="WH-like_DNA-bd_sf"/>
</dbReference>
<dbReference type="InterPro" id="IPR001789">
    <property type="entry name" value="Sig_transdc_resp-reg_receiver"/>
</dbReference>
<dbReference type="InterPro" id="IPR039420">
    <property type="entry name" value="WalR-like"/>
</dbReference>
<dbReference type="Proteomes" id="UP000064893">
    <property type="component" value="Chromosome"/>
</dbReference>
<dbReference type="GO" id="GO:0000976">
    <property type="term" value="F:transcription cis-regulatory region binding"/>
    <property type="evidence" value="ECO:0007669"/>
    <property type="project" value="TreeGrafter"/>
</dbReference>
<dbReference type="PANTHER" id="PTHR48111:SF40">
    <property type="entry name" value="PHOSPHATE REGULON TRANSCRIPTIONAL REGULATORY PROTEIN PHOB"/>
    <property type="match status" value="1"/>
</dbReference>
<dbReference type="Gene3D" id="1.10.10.10">
    <property type="entry name" value="Winged helix-like DNA-binding domain superfamily/Winged helix DNA-binding domain"/>
    <property type="match status" value="1"/>
</dbReference>
<dbReference type="CDD" id="cd17574">
    <property type="entry name" value="REC_OmpR"/>
    <property type="match status" value="1"/>
</dbReference>
<dbReference type="Pfam" id="PF00486">
    <property type="entry name" value="Trans_reg_C"/>
    <property type="match status" value="1"/>
</dbReference>
<evidence type="ECO:0000313" key="9">
    <source>
        <dbReference type="Proteomes" id="UP000064893"/>
    </source>
</evidence>
<keyword evidence="9" id="KW-1185">Reference proteome</keyword>
<protein>
    <submittedName>
        <fullName evidence="8">Transcriptional regulatory protein tctD</fullName>
    </submittedName>
</protein>
<evidence type="ECO:0000256" key="4">
    <source>
        <dbReference type="PROSITE-ProRule" id="PRU00169"/>
    </source>
</evidence>
<feature type="modified residue" description="4-aspartylphosphate" evidence="4">
    <location>
        <position position="55"/>
    </location>
</feature>
<dbReference type="PROSITE" id="PS50110">
    <property type="entry name" value="RESPONSE_REGULATORY"/>
    <property type="match status" value="1"/>
</dbReference>
<dbReference type="RefSeq" id="WP_057952501.1">
    <property type="nucleotide sequence ID" value="NZ_CP013118.1"/>
</dbReference>
<dbReference type="SMART" id="SM00448">
    <property type="entry name" value="REC"/>
    <property type="match status" value="1"/>
</dbReference>
<proteinExistence type="predicted"/>
<evidence type="ECO:0000313" key="8">
    <source>
        <dbReference type="EMBL" id="ALO14994.1"/>
    </source>
</evidence>
<evidence type="ECO:0000256" key="2">
    <source>
        <dbReference type="ARBA" id="ARBA00023012"/>
    </source>
</evidence>
<name>A0A0S2HYE6_9BACT</name>
<dbReference type="GO" id="GO:0000156">
    <property type="term" value="F:phosphorelay response regulator activity"/>
    <property type="evidence" value="ECO:0007669"/>
    <property type="project" value="TreeGrafter"/>
</dbReference>
<dbReference type="PANTHER" id="PTHR48111">
    <property type="entry name" value="REGULATOR OF RPOS"/>
    <property type="match status" value="1"/>
</dbReference>
<dbReference type="Gene3D" id="3.40.50.2300">
    <property type="match status" value="1"/>
</dbReference>
<dbReference type="AlphaFoldDB" id="A0A0S2HYE6"/>
<evidence type="ECO:0000256" key="5">
    <source>
        <dbReference type="PROSITE-ProRule" id="PRU01091"/>
    </source>
</evidence>
<keyword evidence="1 4" id="KW-0597">Phosphoprotein</keyword>
<organism evidence="8 9">
    <name type="scientific">Salinivirga cyanobacteriivorans</name>
    <dbReference type="NCBI Taxonomy" id="1307839"/>
    <lineage>
        <taxon>Bacteria</taxon>
        <taxon>Pseudomonadati</taxon>
        <taxon>Bacteroidota</taxon>
        <taxon>Bacteroidia</taxon>
        <taxon>Bacteroidales</taxon>
        <taxon>Salinivirgaceae</taxon>
        <taxon>Salinivirga</taxon>
    </lineage>
</organism>
<reference evidence="8 9" key="1">
    <citation type="submission" date="2015-11" db="EMBL/GenBank/DDBJ databases">
        <title>Description and complete genome sequence of a novel strain predominating in hypersaline microbial mats and representing a new family of the Bacteriodetes phylum.</title>
        <authorList>
            <person name="Spring S."/>
            <person name="Bunk B."/>
            <person name="Sproer C."/>
            <person name="Klenk H.-P."/>
        </authorList>
    </citation>
    <scope>NUCLEOTIDE SEQUENCE [LARGE SCALE GENOMIC DNA]</scope>
    <source>
        <strain evidence="8 9">L21-Spi-D4</strain>
    </source>
</reference>